<reference evidence="2 3" key="1">
    <citation type="journal article" date="2015" name="Nature">
        <title>rRNA introns, odd ribosomes, and small enigmatic genomes across a large radiation of phyla.</title>
        <authorList>
            <person name="Brown C.T."/>
            <person name="Hug L.A."/>
            <person name="Thomas B.C."/>
            <person name="Sharon I."/>
            <person name="Castelle C.J."/>
            <person name="Singh A."/>
            <person name="Wilkins M.J."/>
            <person name="Williams K.H."/>
            <person name="Banfield J.F."/>
        </authorList>
    </citation>
    <scope>NUCLEOTIDE SEQUENCE [LARGE SCALE GENOMIC DNA]</scope>
</reference>
<evidence type="ECO:0000313" key="3">
    <source>
        <dbReference type="Proteomes" id="UP000034307"/>
    </source>
</evidence>
<evidence type="ECO:0000259" key="1">
    <source>
        <dbReference type="Pfam" id="PF00535"/>
    </source>
</evidence>
<comment type="caution">
    <text evidence="2">The sequence shown here is derived from an EMBL/GenBank/DDBJ whole genome shotgun (WGS) entry which is preliminary data.</text>
</comment>
<organism evidence="2 3">
    <name type="scientific">Candidatus Amesbacteria bacterium GW2011_GWA2_47_11b</name>
    <dbReference type="NCBI Taxonomy" id="1618358"/>
    <lineage>
        <taxon>Bacteria</taxon>
        <taxon>Candidatus Amesiibacteriota</taxon>
    </lineage>
</organism>
<dbReference type="PANTHER" id="PTHR43630">
    <property type="entry name" value="POLY-BETA-1,6-N-ACETYL-D-GLUCOSAMINE SYNTHASE"/>
    <property type="match status" value="1"/>
</dbReference>
<name>A0A0G1RMF2_9BACT</name>
<accession>A0A0G1RMF2</accession>
<dbReference type="SUPFAM" id="SSF53448">
    <property type="entry name" value="Nucleotide-diphospho-sugar transferases"/>
    <property type="match status" value="1"/>
</dbReference>
<keyword evidence="2" id="KW-0808">Transferase</keyword>
<gene>
    <name evidence="2" type="ORF">UX80_C0002G0064</name>
</gene>
<sequence length="280" mass="32571">MRIVAHTIVRNESRWVWYAIKSVLDYVDEVMVWDTGSTDNTARIIKSIGNPKISFRQIDITSDETALSHARQQMLNQTNSDWLMILDGDEVWLEESIKKIQGFINNEGQNFDSIVVPTLNCVGDIYHIMPPSAGQYHIAGHVGHYNLRFINLKRISGVHVANPPGQLQSYFDKHGTRIQDRDPNHIAFIDAPYLHMTHLRRSGSREKEMEVFWRQPKLKTELGIRLASSFSFPKCFYFPRPEIVSSPWERRNLLYTLNAAWQTPLKYIKRRIFKQAPYSP</sequence>
<evidence type="ECO:0000313" key="2">
    <source>
        <dbReference type="EMBL" id="KKU58529.1"/>
    </source>
</evidence>
<dbReference type="STRING" id="1618358.UX80_C0002G0064"/>
<dbReference type="InterPro" id="IPR001173">
    <property type="entry name" value="Glyco_trans_2-like"/>
</dbReference>
<dbReference type="Pfam" id="PF00535">
    <property type="entry name" value="Glycos_transf_2"/>
    <property type="match status" value="1"/>
</dbReference>
<dbReference type="InterPro" id="IPR029044">
    <property type="entry name" value="Nucleotide-diphossugar_trans"/>
</dbReference>
<dbReference type="EMBL" id="LCNO01000002">
    <property type="protein sequence ID" value="KKU58529.1"/>
    <property type="molecule type" value="Genomic_DNA"/>
</dbReference>
<dbReference type="Proteomes" id="UP000034307">
    <property type="component" value="Unassembled WGS sequence"/>
</dbReference>
<dbReference type="PANTHER" id="PTHR43630:SF2">
    <property type="entry name" value="GLYCOSYLTRANSFERASE"/>
    <property type="match status" value="1"/>
</dbReference>
<dbReference type="GO" id="GO:0016740">
    <property type="term" value="F:transferase activity"/>
    <property type="evidence" value="ECO:0007669"/>
    <property type="project" value="UniProtKB-KW"/>
</dbReference>
<dbReference type="AlphaFoldDB" id="A0A0G1RMF2"/>
<proteinExistence type="predicted"/>
<dbReference type="Gene3D" id="3.90.550.10">
    <property type="entry name" value="Spore Coat Polysaccharide Biosynthesis Protein SpsA, Chain A"/>
    <property type="match status" value="1"/>
</dbReference>
<protein>
    <submittedName>
        <fullName evidence="2">Glycosyl transferase family 2</fullName>
    </submittedName>
</protein>
<feature type="domain" description="Glycosyltransferase 2-like" evidence="1">
    <location>
        <begin position="8"/>
        <end position="114"/>
    </location>
</feature>